<accession>A0A0A9AHB4</accession>
<sequence length="20" mass="2325">MQGLDRSPPLPAQELQEDNW</sequence>
<reference evidence="2" key="1">
    <citation type="submission" date="2014-09" db="EMBL/GenBank/DDBJ databases">
        <authorList>
            <person name="Magalhaes I.L.F."/>
            <person name="Oliveira U."/>
            <person name="Santos F.R."/>
            <person name="Vidigal T.H.D.A."/>
            <person name="Brescovit A.D."/>
            <person name="Santos A.J."/>
        </authorList>
    </citation>
    <scope>NUCLEOTIDE SEQUENCE</scope>
    <source>
        <tissue evidence="2">Shoot tissue taken approximately 20 cm above the soil surface</tissue>
    </source>
</reference>
<dbReference type="AlphaFoldDB" id="A0A0A9AHB4"/>
<organism evidence="2">
    <name type="scientific">Arundo donax</name>
    <name type="common">Giant reed</name>
    <name type="synonym">Donax arundinaceus</name>
    <dbReference type="NCBI Taxonomy" id="35708"/>
    <lineage>
        <taxon>Eukaryota</taxon>
        <taxon>Viridiplantae</taxon>
        <taxon>Streptophyta</taxon>
        <taxon>Embryophyta</taxon>
        <taxon>Tracheophyta</taxon>
        <taxon>Spermatophyta</taxon>
        <taxon>Magnoliopsida</taxon>
        <taxon>Liliopsida</taxon>
        <taxon>Poales</taxon>
        <taxon>Poaceae</taxon>
        <taxon>PACMAD clade</taxon>
        <taxon>Arundinoideae</taxon>
        <taxon>Arundineae</taxon>
        <taxon>Arundo</taxon>
    </lineage>
</organism>
<name>A0A0A9AHB4_ARUDO</name>
<evidence type="ECO:0000313" key="2">
    <source>
        <dbReference type="EMBL" id="JAD49253.1"/>
    </source>
</evidence>
<feature type="region of interest" description="Disordered" evidence="1">
    <location>
        <begin position="1"/>
        <end position="20"/>
    </location>
</feature>
<protein>
    <submittedName>
        <fullName evidence="2">Uncharacterized protein</fullName>
    </submittedName>
</protein>
<reference evidence="2" key="2">
    <citation type="journal article" date="2015" name="Data Brief">
        <title>Shoot transcriptome of the giant reed, Arundo donax.</title>
        <authorList>
            <person name="Barrero R.A."/>
            <person name="Guerrero F.D."/>
            <person name="Moolhuijzen P."/>
            <person name="Goolsby J.A."/>
            <person name="Tidwell J."/>
            <person name="Bellgard S.E."/>
            <person name="Bellgard M.I."/>
        </authorList>
    </citation>
    <scope>NUCLEOTIDE SEQUENCE</scope>
    <source>
        <tissue evidence="2">Shoot tissue taken approximately 20 cm above the soil surface</tissue>
    </source>
</reference>
<proteinExistence type="predicted"/>
<evidence type="ECO:0000256" key="1">
    <source>
        <dbReference type="SAM" id="MobiDB-lite"/>
    </source>
</evidence>
<dbReference type="EMBL" id="GBRH01248642">
    <property type="protein sequence ID" value="JAD49253.1"/>
    <property type="molecule type" value="Transcribed_RNA"/>
</dbReference>